<evidence type="ECO:0000256" key="13">
    <source>
        <dbReference type="ARBA" id="ARBA00049229"/>
    </source>
</evidence>
<reference evidence="14 15" key="1">
    <citation type="submission" date="2015-12" db="EMBL/GenBank/DDBJ databases">
        <title>Genome sequence of Oceanibaculum pacificum MCCC 1A02656.</title>
        <authorList>
            <person name="Lu L."/>
            <person name="Lai Q."/>
            <person name="Shao Z."/>
            <person name="Qian P."/>
        </authorList>
    </citation>
    <scope>NUCLEOTIDE SEQUENCE [LARGE SCALE GENOMIC DNA]</scope>
    <source>
        <strain evidence="14 15">MCCC 1A02656</strain>
    </source>
</reference>
<comment type="cofactor">
    <cofactor evidence="1">
        <name>pyridoxal 5'-phosphate</name>
        <dbReference type="ChEBI" id="CHEBI:597326"/>
    </cofactor>
</comment>
<sequence>MSQLANERVAYFNGKIVPESQVLIPFRDRGFKYGDAVFDMTRTFGHKIFRLQEHVDRLYKSLAYLKIDPQLSPKEMIRLSEEVLERNLHLIGKNEDYWLGQRISRGVGESFSGTENAGATVIVECSPLPLKHRAPLYRDGIDVIVPSVRRTPPDAMSPRAKTHNYINLVLADLEARAQDAEAWAVLLDQDGNLCEGLGSNVFIVSGDRLLTPRARFVLPGISRQHTIDMAERIGLPFAEADIDLYDAYTADEMFLTSTSLCICPVRSINGRTVGDGAVPGPVTRQLIDAYAKSVDFDFMGQYLSHLS</sequence>
<dbReference type="InterPro" id="IPR043131">
    <property type="entry name" value="BCAT-like_N"/>
</dbReference>
<evidence type="ECO:0000256" key="11">
    <source>
        <dbReference type="ARBA" id="ARBA00048212"/>
    </source>
</evidence>
<comment type="catalytic activity">
    <reaction evidence="11">
        <text>L-valine + 2-oxoglutarate = 3-methyl-2-oxobutanoate + L-glutamate</text>
        <dbReference type="Rhea" id="RHEA:24813"/>
        <dbReference type="ChEBI" id="CHEBI:11851"/>
        <dbReference type="ChEBI" id="CHEBI:16810"/>
        <dbReference type="ChEBI" id="CHEBI:29985"/>
        <dbReference type="ChEBI" id="CHEBI:57762"/>
        <dbReference type="EC" id="2.6.1.42"/>
    </reaction>
</comment>
<evidence type="ECO:0000313" key="15">
    <source>
        <dbReference type="Proteomes" id="UP000076400"/>
    </source>
</evidence>
<comment type="catalytic activity">
    <reaction evidence="13">
        <text>L-leucine + 2-oxoglutarate = 4-methyl-2-oxopentanoate + L-glutamate</text>
        <dbReference type="Rhea" id="RHEA:18321"/>
        <dbReference type="ChEBI" id="CHEBI:16810"/>
        <dbReference type="ChEBI" id="CHEBI:17865"/>
        <dbReference type="ChEBI" id="CHEBI:29985"/>
        <dbReference type="ChEBI" id="CHEBI:57427"/>
        <dbReference type="EC" id="2.6.1.42"/>
    </reaction>
</comment>
<gene>
    <name evidence="14" type="ORF">AUP43_16975</name>
</gene>
<organism evidence="14 15">
    <name type="scientific">Oceanibaculum pacificum</name>
    <dbReference type="NCBI Taxonomy" id="580166"/>
    <lineage>
        <taxon>Bacteria</taxon>
        <taxon>Pseudomonadati</taxon>
        <taxon>Pseudomonadota</taxon>
        <taxon>Alphaproteobacteria</taxon>
        <taxon>Rhodospirillales</taxon>
        <taxon>Oceanibaculaceae</taxon>
        <taxon>Oceanibaculum</taxon>
    </lineage>
</organism>
<dbReference type="InterPro" id="IPR050571">
    <property type="entry name" value="Class-IV_PLP-Dep_Aminotrnsfr"/>
</dbReference>
<dbReference type="InterPro" id="IPR036038">
    <property type="entry name" value="Aminotransferase-like"/>
</dbReference>
<dbReference type="GO" id="GO:0009082">
    <property type="term" value="P:branched-chain amino acid biosynthetic process"/>
    <property type="evidence" value="ECO:0007669"/>
    <property type="project" value="UniProtKB-KW"/>
</dbReference>
<dbReference type="InterPro" id="IPR043132">
    <property type="entry name" value="BCAT-like_C"/>
</dbReference>
<protein>
    <recommendedName>
        <fullName evidence="8">Probable branched-chain-amino-acid aminotransferase</fullName>
        <ecNumber evidence="7">2.6.1.42</ecNumber>
    </recommendedName>
</protein>
<evidence type="ECO:0000256" key="6">
    <source>
        <dbReference type="ARBA" id="ARBA00009320"/>
    </source>
</evidence>
<keyword evidence="10" id="KW-0100">Branched-chain amino acid biosynthesis</keyword>
<comment type="caution">
    <text evidence="14">The sequence shown here is derived from an EMBL/GenBank/DDBJ whole genome shotgun (WGS) entry which is preliminary data.</text>
</comment>
<evidence type="ECO:0000256" key="4">
    <source>
        <dbReference type="ARBA" id="ARBA00004931"/>
    </source>
</evidence>
<evidence type="ECO:0000313" key="14">
    <source>
        <dbReference type="EMBL" id="KZD12249.1"/>
    </source>
</evidence>
<evidence type="ECO:0000256" key="9">
    <source>
        <dbReference type="ARBA" id="ARBA00022898"/>
    </source>
</evidence>
<comment type="catalytic activity">
    <reaction evidence="12">
        <text>L-isoleucine + 2-oxoglutarate = (S)-3-methyl-2-oxopentanoate + L-glutamate</text>
        <dbReference type="Rhea" id="RHEA:24801"/>
        <dbReference type="ChEBI" id="CHEBI:16810"/>
        <dbReference type="ChEBI" id="CHEBI:29985"/>
        <dbReference type="ChEBI" id="CHEBI:35146"/>
        <dbReference type="ChEBI" id="CHEBI:58045"/>
        <dbReference type="EC" id="2.6.1.42"/>
    </reaction>
</comment>
<comment type="pathway">
    <text evidence="5">Amino-acid biosynthesis; L-leucine biosynthesis; L-leucine from 3-methyl-2-oxobutanoate: step 4/4.</text>
</comment>
<evidence type="ECO:0000256" key="1">
    <source>
        <dbReference type="ARBA" id="ARBA00001933"/>
    </source>
</evidence>
<evidence type="ECO:0000256" key="3">
    <source>
        <dbReference type="ARBA" id="ARBA00004824"/>
    </source>
</evidence>
<dbReference type="PANTHER" id="PTHR42743">
    <property type="entry name" value="AMINO-ACID AMINOTRANSFERASE"/>
    <property type="match status" value="1"/>
</dbReference>
<evidence type="ECO:0000256" key="10">
    <source>
        <dbReference type="ARBA" id="ARBA00023304"/>
    </source>
</evidence>
<keyword evidence="15" id="KW-1185">Reference proteome</keyword>
<accession>A0A154WFH4</accession>
<dbReference type="Proteomes" id="UP000076400">
    <property type="component" value="Unassembled WGS sequence"/>
</dbReference>
<dbReference type="Gene3D" id="3.20.10.10">
    <property type="entry name" value="D-amino Acid Aminotransferase, subunit A, domain 2"/>
    <property type="match status" value="1"/>
</dbReference>
<dbReference type="PANTHER" id="PTHR42743:SF11">
    <property type="entry name" value="AMINODEOXYCHORISMATE LYASE"/>
    <property type="match status" value="1"/>
</dbReference>
<dbReference type="RefSeq" id="WP_067552841.1">
    <property type="nucleotide sequence ID" value="NZ_LPXN01000041.1"/>
</dbReference>
<comment type="function">
    <text evidence="2">Acts on leucine, isoleucine and valine.</text>
</comment>
<evidence type="ECO:0000256" key="2">
    <source>
        <dbReference type="ARBA" id="ARBA00003109"/>
    </source>
</evidence>
<evidence type="ECO:0000256" key="5">
    <source>
        <dbReference type="ARBA" id="ARBA00005072"/>
    </source>
</evidence>
<dbReference type="GO" id="GO:0004084">
    <property type="term" value="F:branched-chain-amino-acid transaminase activity"/>
    <property type="evidence" value="ECO:0007669"/>
    <property type="project" value="UniProtKB-EC"/>
</dbReference>
<dbReference type="Pfam" id="PF01063">
    <property type="entry name" value="Aminotran_4"/>
    <property type="match status" value="1"/>
</dbReference>
<dbReference type="InterPro" id="IPR001544">
    <property type="entry name" value="Aminotrans_IV"/>
</dbReference>
<dbReference type="STRING" id="580166.AUP43_16975"/>
<evidence type="ECO:0000256" key="7">
    <source>
        <dbReference type="ARBA" id="ARBA00013053"/>
    </source>
</evidence>
<comment type="similarity">
    <text evidence="6">Belongs to the class-IV pyridoxal-phosphate-dependent aminotransferase family.</text>
</comment>
<dbReference type="AlphaFoldDB" id="A0A154WFH4"/>
<comment type="pathway">
    <text evidence="4">Amino-acid biosynthesis; L-valine biosynthesis; L-valine from pyruvate: step 4/4.</text>
</comment>
<evidence type="ECO:0000256" key="8">
    <source>
        <dbReference type="ARBA" id="ARBA00014472"/>
    </source>
</evidence>
<dbReference type="FunFam" id="3.20.10.10:FF:000002">
    <property type="entry name" value="D-alanine aminotransferase"/>
    <property type="match status" value="1"/>
</dbReference>
<evidence type="ECO:0000256" key="12">
    <source>
        <dbReference type="ARBA" id="ARBA00048798"/>
    </source>
</evidence>
<name>A0A154WFH4_9PROT</name>
<keyword evidence="9" id="KW-0663">Pyridoxal phosphate</keyword>
<dbReference type="Gene3D" id="3.30.470.10">
    <property type="match status" value="1"/>
</dbReference>
<proteinExistence type="inferred from homology"/>
<dbReference type="EC" id="2.6.1.42" evidence="7"/>
<comment type="pathway">
    <text evidence="3">Amino-acid biosynthesis; L-isoleucine biosynthesis; L-isoleucine from 2-oxobutanoate: step 4/4.</text>
</comment>
<keyword evidence="10" id="KW-0028">Amino-acid biosynthesis</keyword>
<dbReference type="EMBL" id="LPXN01000041">
    <property type="protein sequence ID" value="KZD12249.1"/>
    <property type="molecule type" value="Genomic_DNA"/>
</dbReference>
<dbReference type="GO" id="GO:0008652">
    <property type="term" value="P:amino acid biosynthetic process"/>
    <property type="evidence" value="ECO:0007669"/>
    <property type="project" value="UniProtKB-ARBA"/>
</dbReference>
<dbReference type="SUPFAM" id="SSF56752">
    <property type="entry name" value="D-aminoacid aminotransferase-like PLP-dependent enzymes"/>
    <property type="match status" value="1"/>
</dbReference>